<dbReference type="SMART" id="SM00415">
    <property type="entry name" value="HSF"/>
    <property type="match status" value="1"/>
</dbReference>
<comment type="caution">
    <text evidence="7">The sequence shown here is derived from an EMBL/GenBank/DDBJ whole genome shotgun (WGS) entry which is preliminary data.</text>
</comment>
<dbReference type="GO" id="GO:0043565">
    <property type="term" value="F:sequence-specific DNA binding"/>
    <property type="evidence" value="ECO:0007669"/>
    <property type="project" value="InterPro"/>
</dbReference>
<gene>
    <name evidence="7" type="ORF">FisN_18Lh076</name>
</gene>
<dbReference type="OrthoDB" id="46525at2759"/>
<dbReference type="FunFam" id="1.10.10.10:FF:000479">
    <property type="entry name" value="Predicted protein"/>
    <property type="match status" value="1"/>
</dbReference>
<name>A0A1Z5KEJ3_FISSO</name>
<evidence type="ECO:0000256" key="5">
    <source>
        <dbReference type="SAM" id="MobiDB-lite"/>
    </source>
</evidence>
<comment type="subcellular location">
    <subcellularLocation>
        <location evidence="1">Nucleus</location>
    </subcellularLocation>
</comment>
<dbReference type="InParanoid" id="A0A1Z5KEJ3"/>
<keyword evidence="3" id="KW-0539">Nucleus</keyword>
<feature type="region of interest" description="Disordered" evidence="5">
    <location>
        <begin position="21"/>
        <end position="41"/>
    </location>
</feature>
<dbReference type="InterPro" id="IPR036388">
    <property type="entry name" value="WH-like_DNA-bd_sf"/>
</dbReference>
<dbReference type="Proteomes" id="UP000198406">
    <property type="component" value="Unassembled WGS sequence"/>
</dbReference>
<keyword evidence="2" id="KW-0238">DNA-binding</keyword>
<dbReference type="EMBL" id="BDSP01000210">
    <property type="protein sequence ID" value="GAX24522.1"/>
    <property type="molecule type" value="Genomic_DNA"/>
</dbReference>
<dbReference type="PANTHER" id="PTHR10015">
    <property type="entry name" value="HEAT SHOCK TRANSCRIPTION FACTOR"/>
    <property type="match status" value="1"/>
</dbReference>
<dbReference type="SUPFAM" id="SSF46785">
    <property type="entry name" value="Winged helix' DNA-binding domain"/>
    <property type="match status" value="1"/>
</dbReference>
<evidence type="ECO:0000256" key="2">
    <source>
        <dbReference type="ARBA" id="ARBA00023125"/>
    </source>
</evidence>
<comment type="similarity">
    <text evidence="4">Belongs to the HSF family.</text>
</comment>
<dbReference type="GO" id="GO:0005634">
    <property type="term" value="C:nucleus"/>
    <property type="evidence" value="ECO:0007669"/>
    <property type="project" value="UniProtKB-SubCell"/>
</dbReference>
<keyword evidence="8" id="KW-1185">Reference proteome</keyword>
<dbReference type="Gene3D" id="1.10.10.10">
    <property type="entry name" value="Winged helix-like DNA-binding domain superfamily/Winged helix DNA-binding domain"/>
    <property type="match status" value="1"/>
</dbReference>
<feature type="domain" description="HSF-type DNA-binding" evidence="6">
    <location>
        <begin position="89"/>
        <end position="183"/>
    </location>
</feature>
<evidence type="ECO:0000256" key="1">
    <source>
        <dbReference type="ARBA" id="ARBA00004123"/>
    </source>
</evidence>
<evidence type="ECO:0000259" key="6">
    <source>
        <dbReference type="SMART" id="SM00415"/>
    </source>
</evidence>
<proteinExistence type="inferred from homology"/>
<evidence type="ECO:0000256" key="4">
    <source>
        <dbReference type="RuleBase" id="RU004020"/>
    </source>
</evidence>
<evidence type="ECO:0000256" key="3">
    <source>
        <dbReference type="ARBA" id="ARBA00023242"/>
    </source>
</evidence>
<dbReference type="AlphaFoldDB" id="A0A1Z5KEJ3"/>
<reference evidence="7 8" key="1">
    <citation type="journal article" date="2015" name="Plant Cell">
        <title>Oil accumulation by the oleaginous diatom Fistulifera solaris as revealed by the genome and transcriptome.</title>
        <authorList>
            <person name="Tanaka T."/>
            <person name="Maeda Y."/>
            <person name="Veluchamy A."/>
            <person name="Tanaka M."/>
            <person name="Abida H."/>
            <person name="Marechal E."/>
            <person name="Bowler C."/>
            <person name="Muto M."/>
            <person name="Sunaga Y."/>
            <person name="Tanaka M."/>
            <person name="Yoshino T."/>
            <person name="Taniguchi T."/>
            <person name="Fukuda Y."/>
            <person name="Nemoto M."/>
            <person name="Matsumoto M."/>
            <person name="Wong P.S."/>
            <person name="Aburatani S."/>
            <person name="Fujibuchi W."/>
        </authorList>
    </citation>
    <scope>NUCLEOTIDE SEQUENCE [LARGE SCALE GENOMIC DNA]</scope>
    <source>
        <strain evidence="7 8">JPCC DA0580</strain>
    </source>
</reference>
<dbReference type="GO" id="GO:0003700">
    <property type="term" value="F:DNA-binding transcription factor activity"/>
    <property type="evidence" value="ECO:0007669"/>
    <property type="project" value="InterPro"/>
</dbReference>
<sequence length="321" mass="36448">MCLQQASPLTPEDIAVSALTDMTSSQTETSSKAVEKTPKVRKTKKRFSFPVQPTVIQSITPLRGQVDHSYRDFSKIPAEKDYAIPFKIEDMSFAEKLQHILSREEFKCITWLPHGRAFKVIVPLAFERQVCEEYFGHKRYSSFLRQLNNHGFKHITKGPDRNSYYHECFLRNMPHLCKYMPDSKDARRQIPDPENEPDLYEISKRFSFAGAVEVKSPSIVPETPSTSLLSSRTASELPWMVPPPAKRVAVGTASLPSLATLPPVLPATPHLVQLAQTLRRDELIRKAALVASLENRQALQQFTATNQANVLNDLILRNMFR</sequence>
<accession>A0A1Z5KEJ3</accession>
<protein>
    <recommendedName>
        <fullName evidence="6">HSF-type DNA-binding domain-containing protein</fullName>
    </recommendedName>
</protein>
<dbReference type="InterPro" id="IPR036390">
    <property type="entry name" value="WH_DNA-bd_sf"/>
</dbReference>
<evidence type="ECO:0000313" key="7">
    <source>
        <dbReference type="EMBL" id="GAX24522.1"/>
    </source>
</evidence>
<dbReference type="PANTHER" id="PTHR10015:SF206">
    <property type="entry name" value="HSF-TYPE DNA-BINDING DOMAIN-CONTAINING PROTEIN"/>
    <property type="match status" value="1"/>
</dbReference>
<evidence type="ECO:0000313" key="8">
    <source>
        <dbReference type="Proteomes" id="UP000198406"/>
    </source>
</evidence>
<organism evidence="7 8">
    <name type="scientific">Fistulifera solaris</name>
    <name type="common">Oleaginous diatom</name>
    <dbReference type="NCBI Taxonomy" id="1519565"/>
    <lineage>
        <taxon>Eukaryota</taxon>
        <taxon>Sar</taxon>
        <taxon>Stramenopiles</taxon>
        <taxon>Ochrophyta</taxon>
        <taxon>Bacillariophyta</taxon>
        <taxon>Bacillariophyceae</taxon>
        <taxon>Bacillariophycidae</taxon>
        <taxon>Naviculales</taxon>
        <taxon>Naviculaceae</taxon>
        <taxon>Fistulifera</taxon>
    </lineage>
</organism>
<feature type="compositionally biased region" description="Polar residues" evidence="5">
    <location>
        <begin position="21"/>
        <end position="32"/>
    </location>
</feature>
<dbReference type="InterPro" id="IPR000232">
    <property type="entry name" value="HSF_DNA-bd"/>
</dbReference>
<dbReference type="Pfam" id="PF00447">
    <property type="entry name" value="HSF_DNA-bind"/>
    <property type="match status" value="1"/>
</dbReference>